<dbReference type="Gene3D" id="4.10.280.10">
    <property type="entry name" value="Helix-loop-helix DNA-binding domain"/>
    <property type="match status" value="1"/>
</dbReference>
<gene>
    <name evidence="7" type="ORF">KIW84_030731</name>
</gene>
<dbReference type="SMART" id="SM00353">
    <property type="entry name" value="HLH"/>
    <property type="match status" value="1"/>
</dbReference>
<keyword evidence="3" id="KW-0804">Transcription</keyword>
<feature type="compositionally biased region" description="Basic and acidic residues" evidence="5">
    <location>
        <begin position="137"/>
        <end position="148"/>
    </location>
</feature>
<dbReference type="PANTHER" id="PTHR46807:SF1">
    <property type="entry name" value="TRANSCRIPTION FACTOR PIF3"/>
    <property type="match status" value="1"/>
</dbReference>
<reference evidence="7 8" key="1">
    <citation type="journal article" date="2022" name="Nat. Genet.">
        <title>Improved pea reference genome and pan-genome highlight genomic features and evolutionary characteristics.</title>
        <authorList>
            <person name="Yang T."/>
            <person name="Liu R."/>
            <person name="Luo Y."/>
            <person name="Hu S."/>
            <person name="Wang D."/>
            <person name="Wang C."/>
            <person name="Pandey M.K."/>
            <person name="Ge S."/>
            <person name="Xu Q."/>
            <person name="Li N."/>
            <person name="Li G."/>
            <person name="Huang Y."/>
            <person name="Saxena R.K."/>
            <person name="Ji Y."/>
            <person name="Li M."/>
            <person name="Yan X."/>
            <person name="He Y."/>
            <person name="Liu Y."/>
            <person name="Wang X."/>
            <person name="Xiang C."/>
            <person name="Varshney R.K."/>
            <person name="Ding H."/>
            <person name="Gao S."/>
            <person name="Zong X."/>
        </authorList>
    </citation>
    <scope>NUCLEOTIDE SEQUENCE [LARGE SCALE GENOMIC DNA]</scope>
    <source>
        <strain evidence="7 8">cv. Zhongwan 6</strain>
    </source>
</reference>
<dbReference type="SUPFAM" id="SSF47459">
    <property type="entry name" value="HLH, helix-loop-helix DNA-binding domain"/>
    <property type="match status" value="1"/>
</dbReference>
<dbReference type="InterPro" id="IPR036638">
    <property type="entry name" value="HLH_DNA-bd_sf"/>
</dbReference>
<evidence type="ECO:0000256" key="5">
    <source>
        <dbReference type="SAM" id="MobiDB-lite"/>
    </source>
</evidence>
<dbReference type="InterPro" id="IPR011598">
    <property type="entry name" value="bHLH_dom"/>
</dbReference>
<proteinExistence type="predicted"/>
<dbReference type="Gramene" id="Psat03G0073100-T1">
    <property type="protein sequence ID" value="KAI5424650.1"/>
    <property type="gene ID" value="KIW84_030731"/>
</dbReference>
<dbReference type="GO" id="GO:0005634">
    <property type="term" value="C:nucleus"/>
    <property type="evidence" value="ECO:0007669"/>
    <property type="project" value="UniProtKB-SubCell"/>
</dbReference>
<dbReference type="InterPro" id="IPR044273">
    <property type="entry name" value="PIF3-like"/>
</dbReference>
<accession>A0A9D4XTF4</accession>
<dbReference type="FunFam" id="4.10.280.10:FF:000004">
    <property type="entry name" value="Basic helix-loop-helix transcription factor"/>
    <property type="match status" value="1"/>
</dbReference>
<evidence type="ECO:0000313" key="8">
    <source>
        <dbReference type="Proteomes" id="UP001058974"/>
    </source>
</evidence>
<feature type="domain" description="BHLH" evidence="6">
    <location>
        <begin position="137"/>
        <end position="186"/>
    </location>
</feature>
<comment type="caution">
    <text evidence="7">The sequence shown here is derived from an EMBL/GenBank/DDBJ whole genome shotgun (WGS) entry which is preliminary data.</text>
</comment>
<name>A0A9D4XTF4_PEA</name>
<organism evidence="7 8">
    <name type="scientific">Pisum sativum</name>
    <name type="common">Garden pea</name>
    <name type="synonym">Lathyrus oleraceus</name>
    <dbReference type="NCBI Taxonomy" id="3888"/>
    <lineage>
        <taxon>Eukaryota</taxon>
        <taxon>Viridiplantae</taxon>
        <taxon>Streptophyta</taxon>
        <taxon>Embryophyta</taxon>
        <taxon>Tracheophyta</taxon>
        <taxon>Spermatophyta</taxon>
        <taxon>Magnoliopsida</taxon>
        <taxon>eudicotyledons</taxon>
        <taxon>Gunneridae</taxon>
        <taxon>Pentapetalae</taxon>
        <taxon>rosids</taxon>
        <taxon>fabids</taxon>
        <taxon>Fabales</taxon>
        <taxon>Fabaceae</taxon>
        <taxon>Papilionoideae</taxon>
        <taxon>50 kb inversion clade</taxon>
        <taxon>NPAAA clade</taxon>
        <taxon>Hologalegina</taxon>
        <taxon>IRL clade</taxon>
        <taxon>Fabeae</taxon>
        <taxon>Lathyrus</taxon>
    </lineage>
</organism>
<dbReference type="EMBL" id="JAMSHJ010000003">
    <property type="protein sequence ID" value="KAI5424650.1"/>
    <property type="molecule type" value="Genomic_DNA"/>
</dbReference>
<evidence type="ECO:0000259" key="6">
    <source>
        <dbReference type="PROSITE" id="PS50888"/>
    </source>
</evidence>
<dbReference type="Pfam" id="PF00010">
    <property type="entry name" value="HLH"/>
    <property type="match status" value="1"/>
</dbReference>
<dbReference type="GO" id="GO:0003700">
    <property type="term" value="F:DNA-binding transcription factor activity"/>
    <property type="evidence" value="ECO:0007669"/>
    <property type="project" value="InterPro"/>
</dbReference>
<dbReference type="PANTHER" id="PTHR46807">
    <property type="entry name" value="TRANSCRIPTION FACTOR PIF3"/>
    <property type="match status" value="1"/>
</dbReference>
<dbReference type="InterPro" id="IPR047265">
    <property type="entry name" value="PIF1-like_bHLH"/>
</dbReference>
<evidence type="ECO:0000256" key="4">
    <source>
        <dbReference type="ARBA" id="ARBA00023242"/>
    </source>
</evidence>
<keyword evidence="2" id="KW-0805">Transcription regulation</keyword>
<dbReference type="PROSITE" id="PS50888">
    <property type="entry name" value="BHLH"/>
    <property type="match status" value="1"/>
</dbReference>
<feature type="region of interest" description="Disordered" evidence="5">
    <location>
        <begin position="118"/>
        <end position="148"/>
    </location>
</feature>
<dbReference type="GO" id="GO:0010017">
    <property type="term" value="P:red or far-red light signaling pathway"/>
    <property type="evidence" value="ECO:0007669"/>
    <property type="project" value="UniProtKB-ARBA"/>
</dbReference>
<evidence type="ECO:0000256" key="3">
    <source>
        <dbReference type="ARBA" id="ARBA00023163"/>
    </source>
</evidence>
<protein>
    <recommendedName>
        <fullName evidence="6">BHLH domain-containing protein</fullName>
    </recommendedName>
</protein>
<feature type="region of interest" description="Disordered" evidence="5">
    <location>
        <begin position="1"/>
        <end position="39"/>
    </location>
</feature>
<evidence type="ECO:0000256" key="1">
    <source>
        <dbReference type="ARBA" id="ARBA00004123"/>
    </source>
</evidence>
<keyword evidence="8" id="KW-1185">Reference proteome</keyword>
<evidence type="ECO:0000256" key="2">
    <source>
        <dbReference type="ARBA" id="ARBA00023015"/>
    </source>
</evidence>
<feature type="compositionally biased region" description="Basic and acidic residues" evidence="5">
    <location>
        <begin position="19"/>
        <end position="32"/>
    </location>
</feature>
<keyword evidence="4" id="KW-0539">Nucleus</keyword>
<sequence length="329" mass="36412">LQKISLSSSRSQSVGIKNNRPDLKYLKPKSPEQDADVSTPVCKGDVFKVDRTSNQVLGRNGQEDVEKCTKPVEVSSSVCSDNGAYRGSDDPNQNLKGKNIYSDDFDWHSHSEDVEDESVGIKKKAHGRGGFGSKRNRSAEVHNLSERKQRDTINEKMRTLQELIPNCNKVDKASMLDEAIEYLKTLQLQLEIMSMRGGGLYMPMMLPAGMQQMHMSPFSAMQMGLGVPQFQGTHLPVAHASGLSALHGMAAARPNPQMFGLPCHGLHMPMPCAPMFSFPMPNVNSQQVMQNIDECNSANPRSIQCEATNDKEAFTLDNEDKPVIEKCNE</sequence>
<feature type="compositionally biased region" description="Low complexity" evidence="5">
    <location>
        <begin position="1"/>
        <end position="13"/>
    </location>
</feature>
<dbReference type="Proteomes" id="UP001058974">
    <property type="component" value="Chromosome 3"/>
</dbReference>
<dbReference type="AlphaFoldDB" id="A0A9D4XTF4"/>
<dbReference type="GO" id="GO:0046983">
    <property type="term" value="F:protein dimerization activity"/>
    <property type="evidence" value="ECO:0007669"/>
    <property type="project" value="InterPro"/>
</dbReference>
<feature type="non-terminal residue" evidence="7">
    <location>
        <position position="1"/>
    </location>
</feature>
<evidence type="ECO:0000313" key="7">
    <source>
        <dbReference type="EMBL" id="KAI5424650.1"/>
    </source>
</evidence>
<comment type="subcellular location">
    <subcellularLocation>
        <location evidence="1">Nucleus</location>
    </subcellularLocation>
</comment>
<dbReference type="CDD" id="cd11445">
    <property type="entry name" value="bHLH_AtPIF_like"/>
    <property type="match status" value="1"/>
</dbReference>